<keyword evidence="9" id="KW-0067">ATP-binding</keyword>
<evidence type="ECO:0000256" key="7">
    <source>
        <dbReference type="ARBA" id="ARBA00022695"/>
    </source>
</evidence>
<keyword evidence="6" id="KW-0819">tRNA processing</keyword>
<evidence type="ECO:0000256" key="10">
    <source>
        <dbReference type="ARBA" id="ARBA00029774"/>
    </source>
</evidence>
<dbReference type="InterPro" id="IPR006070">
    <property type="entry name" value="Sua5-like_dom"/>
</dbReference>
<dbReference type="GO" id="GO:0005524">
    <property type="term" value="F:ATP binding"/>
    <property type="evidence" value="ECO:0007669"/>
    <property type="project" value="UniProtKB-KW"/>
</dbReference>
<dbReference type="SUPFAM" id="SSF55821">
    <property type="entry name" value="YrdC/RibB"/>
    <property type="match status" value="1"/>
</dbReference>
<dbReference type="InterPro" id="IPR050156">
    <property type="entry name" value="TC-AMP_synthase_SUA5"/>
</dbReference>
<dbReference type="GO" id="GO:0005737">
    <property type="term" value="C:cytoplasm"/>
    <property type="evidence" value="ECO:0007669"/>
    <property type="project" value="UniProtKB-SubCell"/>
</dbReference>
<organism evidence="13">
    <name type="scientific">Fundidesulfovibrio putealis</name>
    <dbReference type="NCBI Taxonomy" id="270496"/>
    <lineage>
        <taxon>Bacteria</taxon>
        <taxon>Pseudomonadati</taxon>
        <taxon>Thermodesulfobacteriota</taxon>
        <taxon>Desulfovibrionia</taxon>
        <taxon>Desulfovibrionales</taxon>
        <taxon>Desulfovibrionaceae</taxon>
        <taxon>Fundidesulfovibrio</taxon>
    </lineage>
</organism>
<dbReference type="GO" id="GO:0008033">
    <property type="term" value="P:tRNA processing"/>
    <property type="evidence" value="ECO:0007669"/>
    <property type="project" value="UniProtKB-KW"/>
</dbReference>
<protein>
    <recommendedName>
        <fullName evidence="10">L-threonylcarbamoyladenylate synthase</fullName>
        <ecNumber evidence="3">2.7.7.87</ecNumber>
    </recommendedName>
    <alternativeName>
        <fullName evidence="10">L-threonylcarbamoyladenylate synthase</fullName>
    </alternativeName>
</protein>
<dbReference type="AlphaFoldDB" id="A0A7C4ELM6"/>
<comment type="caution">
    <text evidence="13">The sequence shown here is derived from an EMBL/GenBank/DDBJ whole genome shotgun (WGS) entry which is preliminary data.</text>
</comment>
<accession>A0A7C4ELM6</accession>
<dbReference type="GO" id="GO:0000049">
    <property type="term" value="F:tRNA binding"/>
    <property type="evidence" value="ECO:0007669"/>
    <property type="project" value="TreeGrafter"/>
</dbReference>
<evidence type="ECO:0000313" key="13">
    <source>
        <dbReference type="EMBL" id="HGG92755.1"/>
    </source>
</evidence>
<sequence length="221" mass="23357">MTCDKVEGSQEDRFGRAARVLAGNGCVVYPTETFYALGASVGSAKALERVNAIKGRPRSKPLPVIVGSMDQLGQVMAQDAPSWPGYEAARELMERFWPGSLSIIVPARKDLPAPLLDARGFVSIRQTPHPQARELCLRVGTPLAATSANVSGDEAVSDVGRLSPAVCLGADYVLAGDPQPAGGLASTVLRPAGGRELLLYRPGALPVEELERAGFVVIRQP</sequence>
<keyword evidence="5" id="KW-0808">Transferase</keyword>
<comment type="subcellular location">
    <subcellularLocation>
        <location evidence="1">Cytoplasm</location>
    </subcellularLocation>
</comment>
<evidence type="ECO:0000256" key="11">
    <source>
        <dbReference type="ARBA" id="ARBA00048366"/>
    </source>
</evidence>
<reference evidence="13" key="1">
    <citation type="journal article" date="2020" name="mSystems">
        <title>Genome- and Community-Level Interaction Insights into Carbon Utilization and Element Cycling Functions of Hydrothermarchaeota in Hydrothermal Sediment.</title>
        <authorList>
            <person name="Zhou Z."/>
            <person name="Liu Y."/>
            <person name="Xu W."/>
            <person name="Pan J."/>
            <person name="Luo Z.H."/>
            <person name="Li M."/>
        </authorList>
    </citation>
    <scope>NUCLEOTIDE SEQUENCE [LARGE SCALE GENOMIC DNA]</scope>
    <source>
        <strain evidence="13">SpSt-413</strain>
    </source>
</reference>
<proteinExistence type="inferred from homology"/>
<dbReference type="PANTHER" id="PTHR17490">
    <property type="entry name" value="SUA5"/>
    <property type="match status" value="1"/>
</dbReference>
<dbReference type="PROSITE" id="PS51163">
    <property type="entry name" value="YRDC"/>
    <property type="match status" value="1"/>
</dbReference>
<keyword evidence="8" id="KW-0547">Nucleotide-binding</keyword>
<gene>
    <name evidence="13" type="ORF">ENR59_07350</name>
</gene>
<evidence type="ECO:0000256" key="6">
    <source>
        <dbReference type="ARBA" id="ARBA00022694"/>
    </source>
</evidence>
<dbReference type="Gene3D" id="3.90.870.10">
    <property type="entry name" value="DHBP synthase"/>
    <property type="match status" value="1"/>
</dbReference>
<keyword evidence="4" id="KW-0963">Cytoplasm</keyword>
<evidence type="ECO:0000256" key="5">
    <source>
        <dbReference type="ARBA" id="ARBA00022679"/>
    </source>
</evidence>
<dbReference type="GO" id="GO:0006450">
    <property type="term" value="P:regulation of translational fidelity"/>
    <property type="evidence" value="ECO:0007669"/>
    <property type="project" value="TreeGrafter"/>
</dbReference>
<dbReference type="InterPro" id="IPR017945">
    <property type="entry name" value="DHBP_synth_RibB-like_a/b_dom"/>
</dbReference>
<dbReference type="Pfam" id="PF01300">
    <property type="entry name" value="Sua5_yciO_yrdC"/>
    <property type="match status" value="1"/>
</dbReference>
<evidence type="ECO:0000256" key="2">
    <source>
        <dbReference type="ARBA" id="ARBA00007663"/>
    </source>
</evidence>
<evidence type="ECO:0000256" key="8">
    <source>
        <dbReference type="ARBA" id="ARBA00022741"/>
    </source>
</evidence>
<evidence type="ECO:0000256" key="1">
    <source>
        <dbReference type="ARBA" id="ARBA00004496"/>
    </source>
</evidence>
<evidence type="ECO:0000256" key="9">
    <source>
        <dbReference type="ARBA" id="ARBA00022840"/>
    </source>
</evidence>
<keyword evidence="7" id="KW-0548">Nucleotidyltransferase</keyword>
<evidence type="ECO:0000256" key="4">
    <source>
        <dbReference type="ARBA" id="ARBA00022490"/>
    </source>
</evidence>
<dbReference type="EMBL" id="DSRP01000504">
    <property type="protein sequence ID" value="HGG92755.1"/>
    <property type="molecule type" value="Genomic_DNA"/>
</dbReference>
<comment type="catalytic activity">
    <reaction evidence="11">
        <text>L-threonine + hydrogencarbonate + ATP = L-threonylcarbamoyladenylate + diphosphate + H2O</text>
        <dbReference type="Rhea" id="RHEA:36407"/>
        <dbReference type="ChEBI" id="CHEBI:15377"/>
        <dbReference type="ChEBI" id="CHEBI:17544"/>
        <dbReference type="ChEBI" id="CHEBI:30616"/>
        <dbReference type="ChEBI" id="CHEBI:33019"/>
        <dbReference type="ChEBI" id="CHEBI:57926"/>
        <dbReference type="ChEBI" id="CHEBI:73682"/>
        <dbReference type="EC" id="2.7.7.87"/>
    </reaction>
</comment>
<name>A0A7C4ELM6_9BACT</name>
<evidence type="ECO:0000256" key="3">
    <source>
        <dbReference type="ARBA" id="ARBA00012584"/>
    </source>
</evidence>
<dbReference type="PANTHER" id="PTHR17490:SF16">
    <property type="entry name" value="THREONYLCARBAMOYL-AMP SYNTHASE"/>
    <property type="match status" value="1"/>
</dbReference>
<dbReference type="GO" id="GO:0061710">
    <property type="term" value="F:L-threonylcarbamoyladenylate synthase"/>
    <property type="evidence" value="ECO:0007669"/>
    <property type="project" value="UniProtKB-EC"/>
</dbReference>
<comment type="similarity">
    <text evidence="2">Belongs to the SUA5 family.</text>
</comment>
<feature type="domain" description="YrdC-like" evidence="12">
    <location>
        <begin position="11"/>
        <end position="205"/>
    </location>
</feature>
<dbReference type="EC" id="2.7.7.87" evidence="3"/>
<dbReference type="GO" id="GO:0003725">
    <property type="term" value="F:double-stranded RNA binding"/>
    <property type="evidence" value="ECO:0007669"/>
    <property type="project" value="InterPro"/>
</dbReference>
<evidence type="ECO:0000259" key="12">
    <source>
        <dbReference type="PROSITE" id="PS51163"/>
    </source>
</evidence>